<feature type="transmembrane region" description="Helical" evidence="7">
    <location>
        <begin position="479"/>
        <end position="496"/>
    </location>
</feature>
<dbReference type="Proteomes" id="UP001500840">
    <property type="component" value="Unassembled WGS sequence"/>
</dbReference>
<evidence type="ECO:0000256" key="1">
    <source>
        <dbReference type="ARBA" id="ARBA00004141"/>
    </source>
</evidence>
<feature type="compositionally biased region" description="Low complexity" evidence="6">
    <location>
        <begin position="244"/>
        <end position="255"/>
    </location>
</feature>
<feature type="compositionally biased region" description="Acidic residues" evidence="6">
    <location>
        <begin position="233"/>
        <end position="243"/>
    </location>
</feature>
<evidence type="ECO:0000256" key="3">
    <source>
        <dbReference type="ARBA" id="ARBA00022692"/>
    </source>
</evidence>
<keyword evidence="9" id="KW-1185">Reference proteome</keyword>
<keyword evidence="4 7" id="KW-1133">Transmembrane helix</keyword>
<evidence type="ECO:0000256" key="4">
    <source>
        <dbReference type="ARBA" id="ARBA00022989"/>
    </source>
</evidence>
<protein>
    <submittedName>
        <fullName evidence="8">AI-2E family transporter</fullName>
    </submittedName>
</protein>
<feature type="transmembrane region" description="Helical" evidence="7">
    <location>
        <begin position="362"/>
        <end position="382"/>
    </location>
</feature>
<feature type="transmembrane region" description="Helical" evidence="7">
    <location>
        <begin position="444"/>
        <end position="472"/>
    </location>
</feature>
<evidence type="ECO:0000313" key="8">
    <source>
        <dbReference type="EMBL" id="GAA4458006.1"/>
    </source>
</evidence>
<accession>A0ABP8N0Y3</accession>
<gene>
    <name evidence="8" type="ORF">GCM10023156_35610</name>
</gene>
<name>A0ABP8N0Y3_9BACT</name>
<evidence type="ECO:0000313" key="9">
    <source>
        <dbReference type="Proteomes" id="UP001500840"/>
    </source>
</evidence>
<dbReference type="Pfam" id="PF01594">
    <property type="entry name" value="AI-2E_transport"/>
    <property type="match status" value="2"/>
</dbReference>
<feature type="transmembrane region" description="Helical" evidence="7">
    <location>
        <begin position="415"/>
        <end position="438"/>
    </location>
</feature>
<comment type="caution">
    <text evidence="8">The sequence shown here is derived from an EMBL/GenBank/DDBJ whole genome shotgun (WGS) entry which is preliminary data.</text>
</comment>
<feature type="transmembrane region" description="Helical" evidence="7">
    <location>
        <begin position="516"/>
        <end position="542"/>
    </location>
</feature>
<comment type="subcellular location">
    <subcellularLocation>
        <location evidence="1">Membrane</location>
        <topology evidence="1">Multi-pass membrane protein</topology>
    </subcellularLocation>
</comment>
<feature type="transmembrane region" description="Helical" evidence="7">
    <location>
        <begin position="35"/>
        <end position="52"/>
    </location>
</feature>
<dbReference type="EMBL" id="BAABGA010000043">
    <property type="protein sequence ID" value="GAA4458006.1"/>
    <property type="molecule type" value="Genomic_DNA"/>
</dbReference>
<evidence type="ECO:0000256" key="2">
    <source>
        <dbReference type="ARBA" id="ARBA00009773"/>
    </source>
</evidence>
<evidence type="ECO:0000256" key="5">
    <source>
        <dbReference type="ARBA" id="ARBA00023136"/>
    </source>
</evidence>
<keyword evidence="3 7" id="KW-0812">Transmembrane</keyword>
<evidence type="ECO:0000256" key="6">
    <source>
        <dbReference type="SAM" id="MobiDB-lite"/>
    </source>
</evidence>
<reference evidence="9" key="1">
    <citation type="journal article" date="2019" name="Int. J. Syst. Evol. Microbiol.">
        <title>The Global Catalogue of Microorganisms (GCM) 10K type strain sequencing project: providing services to taxonomists for standard genome sequencing and annotation.</title>
        <authorList>
            <consortium name="The Broad Institute Genomics Platform"/>
            <consortium name="The Broad Institute Genome Sequencing Center for Infectious Disease"/>
            <person name="Wu L."/>
            <person name="Ma J."/>
        </authorList>
    </citation>
    <scope>NUCLEOTIDE SEQUENCE [LARGE SCALE GENOMIC DNA]</scope>
    <source>
        <strain evidence="9">JCM 17759</strain>
    </source>
</reference>
<dbReference type="PANTHER" id="PTHR21716:SF4">
    <property type="entry name" value="TRANSMEMBRANE PROTEIN 245"/>
    <property type="match status" value="1"/>
</dbReference>
<feature type="transmembrane region" description="Helical" evidence="7">
    <location>
        <begin position="12"/>
        <end position="29"/>
    </location>
</feature>
<comment type="similarity">
    <text evidence="2">Belongs to the autoinducer-2 exporter (AI-2E) (TC 2.A.86) family.</text>
</comment>
<organism evidence="8 9">
    <name type="scientific">Novipirellula rosea</name>
    <dbReference type="NCBI Taxonomy" id="1031540"/>
    <lineage>
        <taxon>Bacteria</taxon>
        <taxon>Pseudomonadati</taxon>
        <taxon>Planctomycetota</taxon>
        <taxon>Planctomycetia</taxon>
        <taxon>Pirellulales</taxon>
        <taxon>Pirellulaceae</taxon>
        <taxon>Novipirellula</taxon>
    </lineage>
</organism>
<feature type="transmembrane region" description="Helical" evidence="7">
    <location>
        <begin position="73"/>
        <end position="94"/>
    </location>
</feature>
<evidence type="ECO:0000256" key="7">
    <source>
        <dbReference type="SAM" id="Phobius"/>
    </source>
</evidence>
<feature type="region of interest" description="Disordered" evidence="6">
    <location>
        <begin position="222"/>
        <end position="255"/>
    </location>
</feature>
<proteinExistence type="inferred from homology"/>
<dbReference type="InterPro" id="IPR002549">
    <property type="entry name" value="AI-2E-like"/>
</dbReference>
<sequence>MLERLPSLSRILSVLMLLLGIFAVGALFYKVMAGFFVPLFLAALLVVIFRPVHDWIYVKTKGKRRLAAASTTLMILMMVLMPMIVVLSVATSQFTAMVSHMNFNDLTAALDRARDQFGISLPHAEKFRRLDELTDSLDDSVLSSEGLRGVNPDTSVSVFLKTLSGMMQAPENRQEILDNIAEAKSLILHLQKNVEGPPTADIAAETAIDRLNELERSLLSHSDAQDFGSGETAVEELGSEETGSDAMGSGASLASAAASEAELSASSTADALELDDSTIDGNPSDTAEPLDQLNAEEQFHRQSVIASAAIRSWMQTLLGGTLRSQVRLIANPSAEDFKSLLSRGRESLQPRFVSLTSATGSYLGKIVVGLLVLIIAVYFFLIDGAAMIRTLMRLSPLDDNYERRLLLEFDRTSRAVVLASVLSAVVQGILGGLGYYVLGFESVVLLFLATTLMSLVPFLGAASVWVPCVVWLGMVEQRWTAAIVLALYGVLVISSIDNVIKVYVLHGRSQLHPLFALLSVLGGVKVFGPIGILVGPMVVVFLQTLLEILNHELDDTASAEAIAETTTTEA</sequence>
<keyword evidence="5 7" id="KW-0472">Membrane</keyword>
<dbReference type="PANTHER" id="PTHR21716">
    <property type="entry name" value="TRANSMEMBRANE PROTEIN"/>
    <property type="match status" value="1"/>
</dbReference>